<dbReference type="GO" id="GO:0005829">
    <property type="term" value="C:cytosol"/>
    <property type="evidence" value="ECO:0007669"/>
    <property type="project" value="TreeGrafter"/>
</dbReference>
<dbReference type="Proteomes" id="UP000189933">
    <property type="component" value="Unassembled WGS sequence"/>
</dbReference>
<name>A0A1T4Q9R6_9FIRM</name>
<evidence type="ECO:0000256" key="2">
    <source>
        <dbReference type="ARBA" id="ARBA00023015"/>
    </source>
</evidence>
<dbReference type="PANTHER" id="PTHR30419">
    <property type="entry name" value="HTH-TYPE TRANSCRIPTIONAL REGULATOR YBHD"/>
    <property type="match status" value="1"/>
</dbReference>
<dbReference type="InterPro" id="IPR000847">
    <property type="entry name" value="LysR_HTH_N"/>
</dbReference>
<comment type="similarity">
    <text evidence="1">Belongs to the LysR transcriptional regulatory family.</text>
</comment>
<dbReference type="SUPFAM" id="SSF46785">
    <property type="entry name" value="Winged helix' DNA-binding domain"/>
    <property type="match status" value="1"/>
</dbReference>
<dbReference type="PRINTS" id="PR00039">
    <property type="entry name" value="HTHLYSR"/>
</dbReference>
<dbReference type="OrthoDB" id="9778774at2"/>
<dbReference type="AlphaFoldDB" id="A0A1T4Q9R6"/>
<evidence type="ECO:0000256" key="1">
    <source>
        <dbReference type="ARBA" id="ARBA00009437"/>
    </source>
</evidence>
<dbReference type="InterPro" id="IPR036388">
    <property type="entry name" value="WH-like_DNA-bd_sf"/>
</dbReference>
<evidence type="ECO:0000313" key="7">
    <source>
        <dbReference type="Proteomes" id="UP000189933"/>
    </source>
</evidence>
<proteinExistence type="inferred from homology"/>
<dbReference type="InterPro" id="IPR005119">
    <property type="entry name" value="LysR_subst-bd"/>
</dbReference>
<reference evidence="7" key="1">
    <citation type="submission" date="2017-02" db="EMBL/GenBank/DDBJ databases">
        <authorList>
            <person name="Varghese N."/>
            <person name="Submissions S."/>
        </authorList>
    </citation>
    <scope>NUCLEOTIDE SEQUENCE [LARGE SCALE GENOMIC DNA]</scope>
    <source>
        <strain evidence="7">DSM 16521</strain>
    </source>
</reference>
<evidence type="ECO:0000313" key="6">
    <source>
        <dbReference type="EMBL" id="SKA00444.1"/>
    </source>
</evidence>
<keyword evidence="2" id="KW-0805">Transcription regulation</keyword>
<dbReference type="FunFam" id="1.10.10.10:FF:000001">
    <property type="entry name" value="LysR family transcriptional regulator"/>
    <property type="match status" value="1"/>
</dbReference>
<dbReference type="InterPro" id="IPR036390">
    <property type="entry name" value="WH_DNA-bd_sf"/>
</dbReference>
<gene>
    <name evidence="6" type="ORF">SAMN02745885_01593</name>
</gene>
<evidence type="ECO:0000256" key="3">
    <source>
        <dbReference type="ARBA" id="ARBA00023125"/>
    </source>
</evidence>
<dbReference type="PROSITE" id="PS50931">
    <property type="entry name" value="HTH_LYSR"/>
    <property type="match status" value="1"/>
</dbReference>
<feature type="domain" description="HTH lysR-type" evidence="5">
    <location>
        <begin position="3"/>
        <end position="60"/>
    </location>
</feature>
<keyword evidence="3 6" id="KW-0238">DNA-binding</keyword>
<keyword evidence="7" id="KW-1185">Reference proteome</keyword>
<dbReference type="Gene3D" id="3.40.190.10">
    <property type="entry name" value="Periplasmic binding protein-like II"/>
    <property type="match status" value="2"/>
</dbReference>
<dbReference type="PANTHER" id="PTHR30419:SF8">
    <property type="entry name" value="NITROGEN ASSIMILATION TRANSCRIPTIONAL ACTIVATOR-RELATED"/>
    <property type="match status" value="1"/>
</dbReference>
<protein>
    <submittedName>
        <fullName evidence="6">DNA-binding transcriptional regulator, LysR family</fullName>
    </submittedName>
</protein>
<keyword evidence="4" id="KW-0804">Transcription</keyword>
<dbReference type="GO" id="GO:0003677">
    <property type="term" value="F:DNA binding"/>
    <property type="evidence" value="ECO:0007669"/>
    <property type="project" value="UniProtKB-KW"/>
</dbReference>
<dbReference type="InterPro" id="IPR050950">
    <property type="entry name" value="HTH-type_LysR_regulators"/>
</dbReference>
<dbReference type="EMBL" id="FUXM01000017">
    <property type="protein sequence ID" value="SKA00444.1"/>
    <property type="molecule type" value="Genomic_DNA"/>
</dbReference>
<evidence type="ECO:0000259" key="5">
    <source>
        <dbReference type="PROSITE" id="PS50931"/>
    </source>
</evidence>
<sequence>MNISFELYKVFYHVAKSLSFSAAARELFISQSAVSQNIKALEEQLGCSLFSRHTKQVRLTREGEVLFQHIEQAYLAIKTAERTLDEMRTLARGEVRLGATDTICKHFLLHPFQHFSQLYPQLKLRVTNTTSPGCLDLLSRGLVDLAVIHLPEKELPANLQAVPLQELNYGFIAGPQYRQLQGQTLTLEEIVTYPLLLLEKATTTRNLLDQLLAAHNLSVQPEIESGSIDLLVELTKIGLGLTFLPLAYVQAELASGQVFLLPLELELPRRHLGVVTRSDFPLPLAAGKFMELLIFAAADTEPAEQLPT</sequence>
<dbReference type="Pfam" id="PF00126">
    <property type="entry name" value="HTH_1"/>
    <property type="match status" value="1"/>
</dbReference>
<dbReference type="Pfam" id="PF03466">
    <property type="entry name" value="LysR_substrate"/>
    <property type="match status" value="1"/>
</dbReference>
<dbReference type="RefSeq" id="WP_078665650.1">
    <property type="nucleotide sequence ID" value="NZ_FUXM01000017.1"/>
</dbReference>
<dbReference type="CDD" id="cd05466">
    <property type="entry name" value="PBP2_LTTR_substrate"/>
    <property type="match status" value="1"/>
</dbReference>
<dbReference type="GO" id="GO:0003700">
    <property type="term" value="F:DNA-binding transcription factor activity"/>
    <property type="evidence" value="ECO:0007669"/>
    <property type="project" value="InterPro"/>
</dbReference>
<organism evidence="6 7">
    <name type="scientific">Carboxydocella sporoproducens DSM 16521</name>
    <dbReference type="NCBI Taxonomy" id="1121270"/>
    <lineage>
        <taxon>Bacteria</taxon>
        <taxon>Bacillati</taxon>
        <taxon>Bacillota</taxon>
        <taxon>Clostridia</taxon>
        <taxon>Eubacteriales</taxon>
        <taxon>Clostridiales Family XVI. Incertae Sedis</taxon>
        <taxon>Carboxydocella</taxon>
    </lineage>
</organism>
<evidence type="ECO:0000256" key="4">
    <source>
        <dbReference type="ARBA" id="ARBA00023163"/>
    </source>
</evidence>
<accession>A0A1T4Q9R6</accession>
<dbReference type="Gene3D" id="1.10.10.10">
    <property type="entry name" value="Winged helix-like DNA-binding domain superfamily/Winged helix DNA-binding domain"/>
    <property type="match status" value="1"/>
</dbReference>
<dbReference type="SUPFAM" id="SSF53850">
    <property type="entry name" value="Periplasmic binding protein-like II"/>
    <property type="match status" value="1"/>
</dbReference>